<dbReference type="STRING" id="554065.E1Z4A5"/>
<dbReference type="Pfam" id="PF03259">
    <property type="entry name" value="Robl_LC7"/>
    <property type="match status" value="1"/>
</dbReference>
<evidence type="ECO:0000259" key="11">
    <source>
        <dbReference type="SMART" id="SM00960"/>
    </source>
</evidence>
<dbReference type="GeneID" id="17358533"/>
<dbReference type="RefSeq" id="XP_005851121.1">
    <property type="nucleotide sequence ID" value="XM_005851059.1"/>
</dbReference>
<dbReference type="GO" id="GO:0005737">
    <property type="term" value="C:cytoplasm"/>
    <property type="evidence" value="ECO:0007669"/>
    <property type="project" value="UniProtKB-UniRule"/>
</dbReference>
<evidence type="ECO:0000256" key="10">
    <source>
        <dbReference type="PIRNR" id="PIRNR009998"/>
    </source>
</evidence>
<dbReference type="GO" id="GO:0045505">
    <property type="term" value="F:dynein intermediate chain binding"/>
    <property type="evidence" value="ECO:0007669"/>
    <property type="project" value="UniProtKB-UniRule"/>
</dbReference>
<keyword evidence="5 10" id="KW-0493">Microtubule</keyword>
<comment type="subcellular location">
    <subcellularLocation>
        <location evidence="1 10">Cytoplasm</location>
        <location evidence="1 10">Cytoskeleton</location>
    </subcellularLocation>
</comment>
<comment type="similarity">
    <text evidence="2 10">Belongs to the GAMAD family.</text>
</comment>
<name>E1Z4A5_CHLVA</name>
<dbReference type="EMBL" id="GL433836">
    <property type="protein sequence ID" value="EFN59019.1"/>
    <property type="molecule type" value="Genomic_DNA"/>
</dbReference>
<evidence type="ECO:0000256" key="6">
    <source>
        <dbReference type="ARBA" id="ARBA00023017"/>
    </source>
</evidence>
<dbReference type="AlphaFoldDB" id="E1Z4A5"/>
<evidence type="ECO:0000256" key="3">
    <source>
        <dbReference type="ARBA" id="ARBA00022448"/>
    </source>
</evidence>
<dbReference type="GO" id="GO:0005874">
    <property type="term" value="C:microtubule"/>
    <property type="evidence" value="ECO:0007669"/>
    <property type="project" value="UniProtKB-UniRule"/>
</dbReference>
<feature type="domain" description="Roadblock/LAMTOR2" evidence="11">
    <location>
        <begin position="7"/>
        <end position="101"/>
    </location>
</feature>
<keyword evidence="6 10" id="KW-0243">Dynein</keyword>
<keyword evidence="4 10" id="KW-0963">Cytoplasm</keyword>
<dbReference type="PIRSF" id="PIRSF009998">
    <property type="entry name" value="DLC7"/>
    <property type="match status" value="1"/>
</dbReference>
<dbReference type="FunFam" id="3.30.450.30:FF:000009">
    <property type="entry name" value="Dynein light chain roadblock"/>
    <property type="match status" value="1"/>
</dbReference>
<keyword evidence="3 10" id="KW-0813">Transport</keyword>
<evidence type="ECO:0000256" key="1">
    <source>
        <dbReference type="ARBA" id="ARBA00004245"/>
    </source>
</evidence>
<reference evidence="12 13" key="1">
    <citation type="journal article" date="2010" name="Plant Cell">
        <title>The Chlorella variabilis NC64A genome reveals adaptation to photosymbiosis, coevolution with viruses, and cryptic sex.</title>
        <authorList>
            <person name="Blanc G."/>
            <person name="Duncan G."/>
            <person name="Agarkova I."/>
            <person name="Borodovsky M."/>
            <person name="Gurnon J."/>
            <person name="Kuo A."/>
            <person name="Lindquist E."/>
            <person name="Lucas S."/>
            <person name="Pangilinan J."/>
            <person name="Polle J."/>
            <person name="Salamov A."/>
            <person name="Terry A."/>
            <person name="Yamada T."/>
            <person name="Dunigan D.D."/>
            <person name="Grigoriev I.V."/>
            <person name="Claverie J.M."/>
            <person name="Van Etten J.L."/>
        </authorList>
    </citation>
    <scope>NUCLEOTIDE SEQUENCE [LARGE SCALE GENOMIC DNA]</scope>
    <source>
        <strain evidence="12 13">NC64A</strain>
    </source>
</reference>
<gene>
    <name evidence="12" type="ORF">CHLNCDRAFT_19114</name>
</gene>
<evidence type="ECO:0000256" key="9">
    <source>
        <dbReference type="ARBA" id="ARBA00025362"/>
    </source>
</evidence>
<dbReference type="InterPro" id="IPR004942">
    <property type="entry name" value="Roadblock/LAMTOR2_dom"/>
</dbReference>
<dbReference type="OrthoDB" id="9985637at2759"/>
<dbReference type="SMART" id="SM00960">
    <property type="entry name" value="Robl_LC7"/>
    <property type="match status" value="1"/>
</dbReference>
<dbReference type="InParanoid" id="E1Z4A5"/>
<dbReference type="GO" id="GO:0005868">
    <property type="term" value="C:cytoplasmic dynein complex"/>
    <property type="evidence" value="ECO:0007669"/>
    <property type="project" value="UniProtKB-UniRule"/>
</dbReference>
<protein>
    <recommendedName>
        <fullName evidence="10">Dynein light chain roadblock</fullName>
    </recommendedName>
</protein>
<dbReference type="GO" id="GO:0007018">
    <property type="term" value="P:microtubule-based movement"/>
    <property type="evidence" value="ECO:0007669"/>
    <property type="project" value="UniProtKB-UniRule"/>
</dbReference>
<organism evidence="13">
    <name type="scientific">Chlorella variabilis</name>
    <name type="common">Green alga</name>
    <dbReference type="NCBI Taxonomy" id="554065"/>
    <lineage>
        <taxon>Eukaryota</taxon>
        <taxon>Viridiplantae</taxon>
        <taxon>Chlorophyta</taxon>
        <taxon>core chlorophytes</taxon>
        <taxon>Trebouxiophyceae</taxon>
        <taxon>Chlorellales</taxon>
        <taxon>Chlorellaceae</taxon>
        <taxon>Chlorella clade</taxon>
        <taxon>Chlorella</taxon>
    </lineage>
</organism>
<dbReference type="SUPFAM" id="SSF103196">
    <property type="entry name" value="Roadblock/LC7 domain"/>
    <property type="match status" value="1"/>
</dbReference>
<sequence>MADVAAVEETVKRLSSHKGVVGIVIANGDGVPIRTTLDQELAVQYAALVSQLAIKARHMVRELAEDGTDDLQFLRVRSKKHEIMVAPGFDRDHNYTLLVVQAPEAN</sequence>
<keyword evidence="13" id="KW-1185">Reference proteome</keyword>
<dbReference type="PANTHER" id="PTHR10779">
    <property type="entry name" value="DYNEIN LIGHT CHAIN ROADBLOCK"/>
    <property type="match status" value="1"/>
</dbReference>
<keyword evidence="7 10" id="KW-0505">Motor protein</keyword>
<evidence type="ECO:0000256" key="7">
    <source>
        <dbReference type="ARBA" id="ARBA00023175"/>
    </source>
</evidence>
<dbReference type="Proteomes" id="UP000008141">
    <property type="component" value="Unassembled WGS sequence"/>
</dbReference>
<evidence type="ECO:0000256" key="2">
    <source>
        <dbReference type="ARBA" id="ARBA00007191"/>
    </source>
</evidence>
<evidence type="ECO:0000256" key="4">
    <source>
        <dbReference type="ARBA" id="ARBA00022490"/>
    </source>
</evidence>
<dbReference type="InterPro" id="IPR016561">
    <property type="entry name" value="DYNLRB1/2"/>
</dbReference>
<dbReference type="Gene3D" id="3.30.450.30">
    <property type="entry name" value="Dynein light chain 2a, cytoplasmic"/>
    <property type="match status" value="1"/>
</dbReference>
<proteinExistence type="inferred from homology"/>
<evidence type="ECO:0000256" key="5">
    <source>
        <dbReference type="ARBA" id="ARBA00022701"/>
    </source>
</evidence>
<keyword evidence="8 10" id="KW-0206">Cytoskeleton</keyword>
<evidence type="ECO:0000256" key="8">
    <source>
        <dbReference type="ARBA" id="ARBA00023212"/>
    </source>
</evidence>
<comment type="function">
    <text evidence="9">Acts as one of several non-catalytic accessory components of the cytoplasmic dynein 1 complex that are thought to be involved in linking dynein to cargos and to adapter proteins that regulate dynein function. Cytoplasmic dynein 1 acts as a motor for the intracellular retrograde motility of vesicles and organelles along microtubules.</text>
</comment>
<evidence type="ECO:0000313" key="12">
    <source>
        <dbReference type="EMBL" id="EFN59019.1"/>
    </source>
</evidence>
<dbReference type="KEGG" id="cvr:CHLNCDRAFT_19114"/>
<accession>E1Z4A5</accession>
<dbReference type="eggNOG" id="KOG4115">
    <property type="taxonomic scope" value="Eukaryota"/>
</dbReference>
<evidence type="ECO:0000313" key="13">
    <source>
        <dbReference type="Proteomes" id="UP000008141"/>
    </source>
</evidence>
<dbReference type="OMA" id="NEIMCAP"/>